<feature type="compositionally biased region" description="Pro residues" evidence="1">
    <location>
        <begin position="54"/>
        <end position="74"/>
    </location>
</feature>
<proteinExistence type="predicted"/>
<evidence type="ECO:0000313" key="3">
    <source>
        <dbReference type="Proteomes" id="UP001215598"/>
    </source>
</evidence>
<feature type="region of interest" description="Disordered" evidence="1">
    <location>
        <begin position="47"/>
        <end position="75"/>
    </location>
</feature>
<dbReference type="InterPro" id="IPR036638">
    <property type="entry name" value="HLH_DNA-bd_sf"/>
</dbReference>
<dbReference type="Gene3D" id="4.10.280.10">
    <property type="entry name" value="Helix-loop-helix DNA-binding domain"/>
    <property type="match status" value="1"/>
</dbReference>
<name>A0AAD7H6M7_9AGAR</name>
<sequence>MCAASVDTGYSVSTDDPAAELANRVRKNAGVVLAMQIGSDPQYQPHQPLAFTAPPAPRIQRPTPPHPHLPPHPSPRAHHLCPRCNHGRRCPHMTIEHRYRTNLNVHIQSLYQVIPALRVVNRAAAIKVGEPYPGMPSCLHAEMPAGRETRSCTRCTTSPAPLSFLSPLPISSFSESVPAACPLRT</sequence>
<organism evidence="2 3">
    <name type="scientific">Mycena metata</name>
    <dbReference type="NCBI Taxonomy" id="1033252"/>
    <lineage>
        <taxon>Eukaryota</taxon>
        <taxon>Fungi</taxon>
        <taxon>Dikarya</taxon>
        <taxon>Basidiomycota</taxon>
        <taxon>Agaricomycotina</taxon>
        <taxon>Agaricomycetes</taxon>
        <taxon>Agaricomycetidae</taxon>
        <taxon>Agaricales</taxon>
        <taxon>Marasmiineae</taxon>
        <taxon>Mycenaceae</taxon>
        <taxon>Mycena</taxon>
    </lineage>
</organism>
<dbReference type="AlphaFoldDB" id="A0AAD7H6M7"/>
<dbReference type="SUPFAM" id="SSF47459">
    <property type="entry name" value="HLH, helix-loop-helix DNA-binding domain"/>
    <property type="match status" value="1"/>
</dbReference>
<accession>A0AAD7H6M7</accession>
<reference evidence="2" key="1">
    <citation type="submission" date="2023-03" db="EMBL/GenBank/DDBJ databases">
        <title>Massive genome expansion in bonnet fungi (Mycena s.s.) driven by repeated elements and novel gene families across ecological guilds.</title>
        <authorList>
            <consortium name="Lawrence Berkeley National Laboratory"/>
            <person name="Harder C.B."/>
            <person name="Miyauchi S."/>
            <person name="Viragh M."/>
            <person name="Kuo A."/>
            <person name="Thoen E."/>
            <person name="Andreopoulos B."/>
            <person name="Lu D."/>
            <person name="Skrede I."/>
            <person name="Drula E."/>
            <person name="Henrissat B."/>
            <person name="Morin E."/>
            <person name="Kohler A."/>
            <person name="Barry K."/>
            <person name="LaButti K."/>
            <person name="Morin E."/>
            <person name="Salamov A."/>
            <person name="Lipzen A."/>
            <person name="Mereny Z."/>
            <person name="Hegedus B."/>
            <person name="Baldrian P."/>
            <person name="Stursova M."/>
            <person name="Weitz H."/>
            <person name="Taylor A."/>
            <person name="Grigoriev I.V."/>
            <person name="Nagy L.G."/>
            <person name="Martin F."/>
            <person name="Kauserud H."/>
        </authorList>
    </citation>
    <scope>NUCLEOTIDE SEQUENCE</scope>
    <source>
        <strain evidence="2">CBHHK182m</strain>
    </source>
</reference>
<dbReference type="GO" id="GO:0046983">
    <property type="term" value="F:protein dimerization activity"/>
    <property type="evidence" value="ECO:0007669"/>
    <property type="project" value="InterPro"/>
</dbReference>
<evidence type="ECO:0000313" key="2">
    <source>
        <dbReference type="EMBL" id="KAJ7713214.1"/>
    </source>
</evidence>
<dbReference type="EMBL" id="JARKIB010000349">
    <property type="protein sequence ID" value="KAJ7713214.1"/>
    <property type="molecule type" value="Genomic_DNA"/>
</dbReference>
<dbReference type="Proteomes" id="UP001215598">
    <property type="component" value="Unassembled WGS sequence"/>
</dbReference>
<keyword evidence="3" id="KW-1185">Reference proteome</keyword>
<comment type="caution">
    <text evidence="2">The sequence shown here is derived from an EMBL/GenBank/DDBJ whole genome shotgun (WGS) entry which is preliminary data.</text>
</comment>
<gene>
    <name evidence="2" type="ORF">B0H16DRAFT_1743543</name>
</gene>
<evidence type="ECO:0000256" key="1">
    <source>
        <dbReference type="SAM" id="MobiDB-lite"/>
    </source>
</evidence>
<protein>
    <submittedName>
        <fullName evidence="2">Uncharacterized protein</fullName>
    </submittedName>
</protein>